<dbReference type="PROSITE" id="PS50110">
    <property type="entry name" value="RESPONSE_REGULATORY"/>
    <property type="match status" value="1"/>
</dbReference>
<gene>
    <name evidence="4" type="ORF">H9789_05900</name>
</gene>
<accession>A0A9E2P1T8</accession>
<feature type="non-terminal residue" evidence="4">
    <location>
        <position position="41"/>
    </location>
</feature>
<reference evidence="4" key="2">
    <citation type="submission" date="2021-04" db="EMBL/GenBank/DDBJ databases">
        <authorList>
            <person name="Gilroy R."/>
        </authorList>
    </citation>
    <scope>NUCLEOTIDE SEQUENCE</scope>
    <source>
        <strain evidence="4">G3-2149</strain>
    </source>
</reference>
<feature type="domain" description="Response regulatory" evidence="3">
    <location>
        <begin position="1"/>
        <end position="41"/>
    </location>
</feature>
<protein>
    <submittedName>
        <fullName evidence="4">Response regulator</fullName>
    </submittedName>
</protein>
<evidence type="ECO:0000313" key="4">
    <source>
        <dbReference type="EMBL" id="MBU3853341.1"/>
    </source>
</evidence>
<dbReference type="PANTHER" id="PTHR43547">
    <property type="entry name" value="TWO-COMPONENT HISTIDINE KINASE"/>
    <property type="match status" value="1"/>
</dbReference>
<evidence type="ECO:0000256" key="2">
    <source>
        <dbReference type="PROSITE-ProRule" id="PRU00169"/>
    </source>
</evidence>
<dbReference type="Pfam" id="PF00072">
    <property type="entry name" value="Response_reg"/>
    <property type="match status" value="1"/>
</dbReference>
<organism evidence="4 5">
    <name type="scientific">Candidatus Paraprevotella stercoravium</name>
    <dbReference type="NCBI Taxonomy" id="2838725"/>
    <lineage>
        <taxon>Bacteria</taxon>
        <taxon>Pseudomonadati</taxon>
        <taxon>Bacteroidota</taxon>
        <taxon>Bacteroidia</taxon>
        <taxon>Bacteroidales</taxon>
        <taxon>Prevotellaceae</taxon>
        <taxon>Paraprevotella</taxon>
    </lineage>
</organism>
<dbReference type="EMBL" id="JAHLFU010000122">
    <property type="protein sequence ID" value="MBU3853341.1"/>
    <property type="molecule type" value="Genomic_DNA"/>
</dbReference>
<comment type="caution">
    <text evidence="4">The sequence shown here is derived from an EMBL/GenBank/DDBJ whole genome shotgun (WGS) entry which is preliminary data.</text>
</comment>
<dbReference type="InterPro" id="IPR001789">
    <property type="entry name" value="Sig_transdc_resp-reg_receiver"/>
</dbReference>
<dbReference type="Proteomes" id="UP000823865">
    <property type="component" value="Unassembled WGS sequence"/>
</dbReference>
<comment type="caution">
    <text evidence="2">Lacks conserved residue(s) required for the propagation of feature annotation.</text>
</comment>
<keyword evidence="1" id="KW-0597">Phosphoprotein</keyword>
<dbReference type="Gene3D" id="3.40.50.2300">
    <property type="match status" value="1"/>
</dbReference>
<sequence>MRTSHIPIILLTAKNTLSDKEEGYQSGADSYLTKPFSASLL</sequence>
<dbReference type="GO" id="GO:0000155">
    <property type="term" value="F:phosphorelay sensor kinase activity"/>
    <property type="evidence" value="ECO:0007669"/>
    <property type="project" value="TreeGrafter"/>
</dbReference>
<evidence type="ECO:0000313" key="5">
    <source>
        <dbReference type="Proteomes" id="UP000823865"/>
    </source>
</evidence>
<name>A0A9E2P1T8_9BACT</name>
<dbReference type="InterPro" id="IPR011006">
    <property type="entry name" value="CheY-like_superfamily"/>
</dbReference>
<dbReference type="PANTHER" id="PTHR43547:SF2">
    <property type="entry name" value="HYBRID SIGNAL TRANSDUCTION HISTIDINE KINASE C"/>
    <property type="match status" value="1"/>
</dbReference>
<evidence type="ECO:0000256" key="1">
    <source>
        <dbReference type="ARBA" id="ARBA00022553"/>
    </source>
</evidence>
<dbReference type="AlphaFoldDB" id="A0A9E2P1T8"/>
<proteinExistence type="predicted"/>
<evidence type="ECO:0000259" key="3">
    <source>
        <dbReference type="PROSITE" id="PS50110"/>
    </source>
</evidence>
<reference evidence="4" key="1">
    <citation type="journal article" date="2021" name="PeerJ">
        <title>Extensive microbial diversity within the chicken gut microbiome revealed by metagenomics and culture.</title>
        <authorList>
            <person name="Gilroy R."/>
            <person name="Ravi A."/>
            <person name="Getino M."/>
            <person name="Pursley I."/>
            <person name="Horton D.L."/>
            <person name="Alikhan N.F."/>
            <person name="Baker D."/>
            <person name="Gharbi K."/>
            <person name="Hall N."/>
            <person name="Watson M."/>
            <person name="Adriaenssens E.M."/>
            <person name="Foster-Nyarko E."/>
            <person name="Jarju S."/>
            <person name="Secka A."/>
            <person name="Antonio M."/>
            <person name="Oren A."/>
            <person name="Chaudhuri R.R."/>
            <person name="La Ragione R."/>
            <person name="Hildebrand F."/>
            <person name="Pallen M.J."/>
        </authorList>
    </citation>
    <scope>NUCLEOTIDE SEQUENCE</scope>
    <source>
        <strain evidence="4">G3-2149</strain>
    </source>
</reference>
<dbReference type="SUPFAM" id="SSF52172">
    <property type="entry name" value="CheY-like"/>
    <property type="match status" value="1"/>
</dbReference>